<proteinExistence type="inferred from homology"/>
<dbReference type="SUPFAM" id="SSF57850">
    <property type="entry name" value="RING/U-box"/>
    <property type="match status" value="1"/>
</dbReference>
<keyword evidence="3 7" id="KW-0813">Transport</keyword>
<feature type="compositionally biased region" description="Acidic residues" evidence="10">
    <location>
        <begin position="21"/>
        <end position="40"/>
    </location>
</feature>
<dbReference type="SUPFAM" id="SSF50978">
    <property type="entry name" value="WD40 repeat-like"/>
    <property type="match status" value="1"/>
</dbReference>
<dbReference type="GO" id="GO:0009267">
    <property type="term" value="P:cellular response to starvation"/>
    <property type="evidence" value="ECO:0007669"/>
    <property type="project" value="TreeGrafter"/>
</dbReference>
<dbReference type="Proteomes" id="UP001165740">
    <property type="component" value="Chromosome 1"/>
</dbReference>
<organism evidence="12 13">
    <name type="scientific">Biomphalaria glabrata</name>
    <name type="common">Bloodfluke planorb</name>
    <name type="synonym">Freshwater snail</name>
    <dbReference type="NCBI Taxonomy" id="6526"/>
    <lineage>
        <taxon>Eukaryota</taxon>
        <taxon>Metazoa</taxon>
        <taxon>Spiralia</taxon>
        <taxon>Lophotrochozoa</taxon>
        <taxon>Mollusca</taxon>
        <taxon>Gastropoda</taxon>
        <taxon>Heterobranchia</taxon>
        <taxon>Euthyneura</taxon>
        <taxon>Panpulmonata</taxon>
        <taxon>Hygrophila</taxon>
        <taxon>Lymnaeoidea</taxon>
        <taxon>Planorbidae</taxon>
        <taxon>Biomphalaria</taxon>
    </lineage>
</organism>
<dbReference type="InterPro" id="IPR001841">
    <property type="entry name" value="Znf_RING"/>
</dbReference>
<dbReference type="GeneID" id="106079115"/>
<evidence type="ECO:0000256" key="2">
    <source>
        <dbReference type="ARBA" id="ARBA00009582"/>
    </source>
</evidence>
<dbReference type="VEuPathDB" id="VectorBase:BGLAX_035365"/>
<comment type="subcellular location">
    <subcellularLocation>
        <location evidence="7">Endosome membrane</location>
        <topology evidence="7">Peripheral membrane protein</topology>
    </subcellularLocation>
    <subcellularLocation>
        <location evidence="7">Late endosome membrane</location>
        <topology evidence="7">Peripheral membrane protein</topology>
    </subcellularLocation>
    <subcellularLocation>
        <location evidence="7">Early endosome membrane</location>
        <topology evidence="7">Peripheral membrane protein</topology>
    </subcellularLocation>
    <subcellularLocation>
        <location evidence="7">Lysosome membrane</location>
        <topology evidence="7">Peripheral membrane protein</topology>
    </subcellularLocation>
    <subcellularLocation>
        <location evidence="7">Golgi apparatus</location>
        <location evidence="7">trans-Golgi network</location>
    </subcellularLocation>
    <subcellularLocation>
        <location evidence="7">Cytoplasmic vesicle</location>
        <location evidence="7">Clathrin-coated vesicle</location>
    </subcellularLocation>
    <subcellularLocation>
        <location evidence="1">Late endosome</location>
    </subcellularLocation>
</comment>
<dbReference type="EnsemblMetazoa" id="BGLB028881-RA">
    <property type="protein sequence ID" value="BGLB028881-PA"/>
    <property type="gene ID" value="BGLB028881"/>
</dbReference>
<feature type="compositionally biased region" description="Polar residues" evidence="10">
    <location>
        <begin position="11"/>
        <end position="20"/>
    </location>
</feature>
<keyword evidence="5" id="KW-0862">Zinc</keyword>
<keyword evidence="7" id="KW-0333">Golgi apparatus</keyword>
<sequence length="867" mass="99626">MAQAIKEDATLTKNGTTASNEVEDDDEEDSSSTEDTDEDVEPKLKYERLANDVTSILSKDAASCIAVHSKFLALGTHWGTIHILDHIGNNIRDKEVSAHTTTVNQISIDANGDFLASCSDDGRVIITGLYAPENQVVQFDRPVKAIALDPLYYKPNSKKQYVTGDDKLILNEKGGLFSRHKMHIIHQGEGPIRNIKWGGEFIAWVNDKGVKVFDVTAKAKITKIDKDHNMRNDLCICQMVWRDERTLLIGWGDKIKICVVKDTPKHTEEGPSRFVEITHIFSTDFIICGLAPLATNLVVLSCEKTEENQGPGLTQSGRPHLQILDPHVRSYEEISNDALSIRGFQLVRCNDYHLECIPEENLFFIVSPKDIVVAKLRDQDDHISWLMEHKKYEEAMAAATVHSKELKQHTYFDIGREYLNYLLEEEAYDDAGRLCVKILGRKKESWEEEILKFAKIQQLKAIASYIPRSAPRLSSAIYEMVLNEFLTTDCERFYQLIREWPPDLYDNESIISAVLIKLDRDTNSELLLQSLGQLYAYQKAYDKALGIYLRLKHNDVFQLIHDHNLYDKISDKIIQLMDLDQDKTVKMLLDNSETVPVEKVVQQLSKTPKYLYVYLDQMVQKDFQGTQTYHGKLVKLYAEYDRSKLLPFLGRSEFYPLQSALEECVARDYYKEQVFLLGRMGNLTQALKLITEQLQDVNHAIQFCMEQADEELWENLIEYSMDKPKFITALLQNVGAHIDPIKVISKIRRDLEIPGLRDSLVKILQDYNLQLFLRDGCRKILVADSFNLLDRLVRTQKRGIFVDDSQLCPVCNQRLTVSDLRYASNLNVFHCRHAFHEDCMPAYVTHCLICNSVKKDRRPGAREHYLK</sequence>
<keyword evidence="7" id="KW-0967">Endosome</keyword>
<dbReference type="OMA" id="PQLVWQD"/>
<keyword evidence="7" id="KW-0968">Cytoplasmic vesicle</keyword>
<dbReference type="PIRSF" id="PIRSF028921">
    <property type="entry name" value="VPS41"/>
    <property type="match status" value="1"/>
</dbReference>
<keyword evidence="4 8" id="KW-0863">Zinc-finger</keyword>
<dbReference type="VEuPathDB" id="VectorBase:BGLB028881"/>
<comment type="function">
    <text evidence="7">Plays a role in vesicle-mediated protein trafficking to lysosomal compartments including the endocytic membrane transport pathways.</text>
</comment>
<dbReference type="GO" id="GO:0005794">
    <property type="term" value="C:Golgi apparatus"/>
    <property type="evidence" value="ECO:0007669"/>
    <property type="project" value="UniProtKB-SubCell"/>
</dbReference>
<dbReference type="OrthoDB" id="244107at2759"/>
<dbReference type="GO" id="GO:0016236">
    <property type="term" value="P:macroautophagy"/>
    <property type="evidence" value="ECO:0007669"/>
    <property type="project" value="TreeGrafter"/>
</dbReference>
<evidence type="ECO:0000313" key="13">
    <source>
        <dbReference type="Proteomes" id="UP000076420"/>
    </source>
</evidence>
<name>A0A2C9LA64_BIOGL</name>
<evidence type="ECO:0000256" key="1">
    <source>
        <dbReference type="ARBA" id="ARBA00004603"/>
    </source>
</evidence>
<dbReference type="GO" id="GO:0005765">
    <property type="term" value="C:lysosomal membrane"/>
    <property type="evidence" value="ECO:0007669"/>
    <property type="project" value="UniProtKB-SubCell"/>
</dbReference>
<dbReference type="InterPro" id="IPR016902">
    <property type="entry name" value="Vps41"/>
</dbReference>
<dbReference type="Pfam" id="PF23556">
    <property type="entry name" value="TPR_Vps41"/>
    <property type="match status" value="1"/>
</dbReference>
<evidence type="ECO:0000256" key="9">
    <source>
        <dbReference type="PROSITE-ProRule" id="PRU01006"/>
    </source>
</evidence>
<dbReference type="GO" id="GO:0030136">
    <property type="term" value="C:clathrin-coated vesicle"/>
    <property type="evidence" value="ECO:0007669"/>
    <property type="project" value="UniProtKB-SubCell"/>
</dbReference>
<reference evidence="12" key="1">
    <citation type="submission" date="2020-05" db="UniProtKB">
        <authorList>
            <consortium name="EnsemblMetazoa"/>
        </authorList>
    </citation>
    <scope>IDENTIFICATION</scope>
    <source>
        <strain evidence="12">BB02</strain>
    </source>
</reference>
<gene>
    <name evidence="12" type="primary">106079115</name>
    <name evidence="15" type="synonym">LOC106079115</name>
</gene>
<accession>A0A2C9LA64</accession>
<reference evidence="15" key="2">
    <citation type="submission" date="2025-04" db="UniProtKB">
        <authorList>
            <consortium name="RefSeq"/>
        </authorList>
    </citation>
    <scope>IDENTIFICATION</scope>
</reference>
<feature type="compositionally biased region" description="Basic and acidic residues" evidence="10">
    <location>
        <begin position="1"/>
        <end position="10"/>
    </location>
</feature>
<dbReference type="RefSeq" id="XP_013095699.1">
    <property type="nucleotide sequence ID" value="XM_013240245.2"/>
</dbReference>
<evidence type="ECO:0000256" key="10">
    <source>
        <dbReference type="SAM" id="MobiDB-lite"/>
    </source>
</evidence>
<evidence type="ECO:0000256" key="8">
    <source>
        <dbReference type="PROSITE-ProRule" id="PRU00175"/>
    </source>
</evidence>
<dbReference type="PANTHER" id="PTHR12616">
    <property type="entry name" value="VACUOLAR PROTEIN SORTING VPS41"/>
    <property type="match status" value="1"/>
</dbReference>
<keyword evidence="7" id="KW-0458">Lysosome</keyword>
<evidence type="ECO:0000313" key="15">
    <source>
        <dbReference type="RefSeq" id="XP_013095699.1"/>
    </source>
</evidence>
<evidence type="ECO:0000313" key="12">
    <source>
        <dbReference type="EnsemblMetazoa" id="BGLB028881-PA"/>
    </source>
</evidence>
<dbReference type="GO" id="GO:0031902">
    <property type="term" value="C:late endosome membrane"/>
    <property type="evidence" value="ECO:0007669"/>
    <property type="project" value="UniProtKB-SubCell"/>
</dbReference>
<dbReference type="PROSITE" id="PS50089">
    <property type="entry name" value="ZF_RING_2"/>
    <property type="match status" value="1"/>
</dbReference>
<dbReference type="Proteomes" id="UP000076420">
    <property type="component" value="Unassembled WGS sequence"/>
</dbReference>
<dbReference type="STRING" id="6526.A0A2C9LA64"/>
<dbReference type="AlphaFoldDB" id="A0A2C9LA64"/>
<dbReference type="GO" id="GO:0006623">
    <property type="term" value="P:protein targeting to vacuole"/>
    <property type="evidence" value="ECO:0007669"/>
    <property type="project" value="InterPro"/>
</dbReference>
<evidence type="ECO:0000256" key="3">
    <source>
        <dbReference type="ARBA" id="ARBA00022448"/>
    </source>
</evidence>
<evidence type="ECO:0000256" key="6">
    <source>
        <dbReference type="ARBA" id="ARBA00022927"/>
    </source>
</evidence>
<dbReference type="SMART" id="SM00299">
    <property type="entry name" value="CLH"/>
    <property type="match status" value="1"/>
</dbReference>
<dbReference type="GO" id="GO:0008270">
    <property type="term" value="F:zinc ion binding"/>
    <property type="evidence" value="ECO:0007669"/>
    <property type="project" value="UniProtKB-KW"/>
</dbReference>
<feature type="region of interest" description="Disordered" evidence="10">
    <location>
        <begin position="1"/>
        <end position="43"/>
    </location>
</feature>
<comment type="similarity">
    <text evidence="2 7">Belongs to the VPS41 family.</text>
</comment>
<evidence type="ECO:0000259" key="11">
    <source>
        <dbReference type="PROSITE" id="PS50089"/>
    </source>
</evidence>
<dbReference type="Pfam" id="PF23411">
    <property type="entry name" value="Beta-prop_Vps41"/>
    <property type="match status" value="1"/>
</dbReference>
<dbReference type="KEGG" id="bgt:106079115"/>
<dbReference type="GO" id="GO:0031901">
    <property type="term" value="C:early endosome membrane"/>
    <property type="evidence" value="ECO:0007669"/>
    <property type="project" value="UniProtKB-SubCell"/>
</dbReference>
<keyword evidence="14" id="KW-1185">Reference proteome</keyword>
<dbReference type="GO" id="GO:0030897">
    <property type="term" value="C:HOPS complex"/>
    <property type="evidence" value="ECO:0007669"/>
    <property type="project" value="UniProtKB-UniRule"/>
</dbReference>
<feature type="domain" description="RING-type" evidence="11">
    <location>
        <begin position="808"/>
        <end position="851"/>
    </location>
</feature>
<dbReference type="GO" id="GO:0034058">
    <property type="term" value="P:endosomal vesicle fusion"/>
    <property type="evidence" value="ECO:0007669"/>
    <property type="project" value="UniProtKB-UniRule"/>
</dbReference>
<keyword evidence="6 7" id="KW-0653">Protein transport</keyword>
<dbReference type="PANTHER" id="PTHR12616:SF1">
    <property type="entry name" value="VACUOLAR PROTEIN SORTING-ASSOCIATED PROTEIN 41 HOMOLOG"/>
    <property type="match status" value="1"/>
</dbReference>
<dbReference type="InterPro" id="IPR057780">
    <property type="entry name" value="Beta-prop_Vps41"/>
</dbReference>
<dbReference type="Gene3D" id="1.25.40.10">
    <property type="entry name" value="Tetratricopeptide repeat domain"/>
    <property type="match status" value="1"/>
</dbReference>
<dbReference type="InterPro" id="IPR000547">
    <property type="entry name" value="Clathrin_H-chain/VPS_repeat"/>
</dbReference>
<protein>
    <recommendedName>
        <fullName evidence="7">Vacuolar protein sorting-associated protein 41 homolog</fullName>
    </recommendedName>
</protein>
<evidence type="ECO:0000256" key="4">
    <source>
        <dbReference type="ARBA" id="ARBA00022771"/>
    </source>
</evidence>
<dbReference type="InterPro" id="IPR045111">
    <property type="entry name" value="Vps41/Vps8"/>
</dbReference>
<dbReference type="PROSITE" id="PS50236">
    <property type="entry name" value="CHCR"/>
    <property type="match status" value="1"/>
</dbReference>
<dbReference type="Gene3D" id="2.130.10.10">
    <property type="entry name" value="YVTN repeat-like/Quinoprotein amine dehydrogenase"/>
    <property type="match status" value="1"/>
</dbReference>
<evidence type="ECO:0000256" key="7">
    <source>
        <dbReference type="PIRNR" id="PIRNR028921"/>
    </source>
</evidence>
<evidence type="ECO:0000256" key="5">
    <source>
        <dbReference type="ARBA" id="ARBA00022833"/>
    </source>
</evidence>
<keyword evidence="4 8" id="KW-0479">Metal-binding</keyword>
<dbReference type="InterPro" id="IPR015943">
    <property type="entry name" value="WD40/YVTN_repeat-like_dom_sf"/>
</dbReference>
<evidence type="ECO:0000313" key="14">
    <source>
        <dbReference type="Proteomes" id="UP001165740"/>
    </source>
</evidence>
<feature type="repeat" description="CHCR" evidence="9">
    <location>
        <begin position="585"/>
        <end position="729"/>
    </location>
</feature>
<dbReference type="InterPro" id="IPR011990">
    <property type="entry name" value="TPR-like_helical_dom_sf"/>
</dbReference>
<dbReference type="InterPro" id="IPR036322">
    <property type="entry name" value="WD40_repeat_dom_sf"/>
</dbReference>